<keyword evidence="4" id="KW-0547">Nucleotide-binding</keyword>
<feature type="region of interest" description="Disordered" evidence="1">
    <location>
        <begin position="110"/>
        <end position="135"/>
    </location>
</feature>
<dbReference type="Pfam" id="PF13091">
    <property type="entry name" value="PLDc_2"/>
    <property type="match status" value="1"/>
</dbReference>
<dbReference type="AlphaFoldDB" id="A0A1E7JP12"/>
<evidence type="ECO:0000259" key="2">
    <source>
        <dbReference type="PROSITE" id="PS51192"/>
    </source>
</evidence>
<sequence length="1048" mass="118333">MVDPLNESWAAAGIYEQLVTGELQHHIDELRDGGWNVIDEAVATELAPHALARHVGSMVEQALTGLTTVEQVLAANMILKALGSQIQHPDADLLHITEGPRQLLALSEPQEAPDRYRTRPSTPLSESALFTNAPEEPSLGSELELEIASADRIDLLCAFVKWRGLRVLEDPLKEAKDRGVPVRVITTTYMGATEKTALDRLVREFDAEVKINYEVRSTRLHAKAWMFRRNSGYDTAYVGSSNLSKSALLEGLEWNVRASSVATPSVMSKFEATFDVYWGDASFEEYDPDRDGERLAEALKQAGRAVTTGAQALSLPGREVRPFPHQKDMLDRLTIEREVHGTHRNLLVAATGTGKTVMAALDYKSLREKHGRNLRLLFIAHRREILDQALRTYRKVLSDSRFGELLVGGATPEKNEHVFASIQTLQSGSLGDKFTADHFDVIVIDEFHHSAAETYKQVIEFFHPKEEFLGLTATPERGDGNHVHNMYFKGRIAAEMRLWEALENQLLSPFHYFGIADDTDYTSVEWKRGGGYDIAQLSDLLTENDPRAELILSSLGDKVTDFDSMRALGFCVTVKHANYMAQYFHDRGIRAVALDGTWSKEARDHALEEFKAGRLQVLFSVDLFNEGLDIPDVDTLLLLRPTSSPTVFLQQFGRGLRRTANKPVLTVLDFIGQHRREYHFEPQYKSLTGLTRKRLLASAEAGFPNLPAGCRLILDKKSKERVVENIRSQIDVNVKRLAEEVREVGTLELAEYLQETGRDLKELYRGKESSWTTLLRRADLLPSPAPQGEGELLKRVFAFLHVDDSFRVHAYQRVLEDDATPYDELSDSDQAFARMLFFSLWPGGGGFSSYEEGLSTLREQTHFRHEVRQVLKYNLEHTETLPIRDDRLPETLLVHCAYSREEYLPALGEAELGGALPNNFREGAKWCKAEKTDALFVTLEKEEKDFSPETRYQDYAMGPDLFHWESQNATSPTSEVGKRYQNHQTRGSQVLLFVRRYKTTDIGRPHPSTLLGPVEYVSHKGSKPMAIVWKLNHELPADVLTYSSITHT</sequence>
<keyword evidence="5" id="KW-1185">Reference proteome</keyword>
<dbReference type="CDD" id="cd18032">
    <property type="entry name" value="DEXHc_RE_I_III_res"/>
    <property type="match status" value="1"/>
</dbReference>
<organism evidence="4 5">
    <name type="scientific">Streptomyces abyssalis</name>
    <dbReference type="NCBI Taxonomy" id="933944"/>
    <lineage>
        <taxon>Bacteria</taxon>
        <taxon>Bacillati</taxon>
        <taxon>Actinomycetota</taxon>
        <taxon>Actinomycetes</taxon>
        <taxon>Kitasatosporales</taxon>
        <taxon>Streptomycetaceae</taxon>
        <taxon>Streptomyces</taxon>
    </lineage>
</organism>
<dbReference type="Gene3D" id="3.40.50.300">
    <property type="entry name" value="P-loop containing nucleotide triphosphate hydrolases"/>
    <property type="match status" value="2"/>
</dbReference>
<dbReference type="Pfam" id="PF11907">
    <property type="entry name" value="DUF3427"/>
    <property type="match status" value="1"/>
</dbReference>
<dbReference type="GO" id="GO:0003677">
    <property type="term" value="F:DNA binding"/>
    <property type="evidence" value="ECO:0007669"/>
    <property type="project" value="InterPro"/>
</dbReference>
<gene>
    <name evidence="4" type="ORF">AN215_10435</name>
</gene>
<feature type="compositionally biased region" description="Polar residues" evidence="1">
    <location>
        <begin position="119"/>
        <end position="130"/>
    </location>
</feature>
<dbReference type="SUPFAM" id="SSF56024">
    <property type="entry name" value="Phospholipase D/nuclease"/>
    <property type="match status" value="1"/>
</dbReference>
<dbReference type="Gene3D" id="3.30.870.10">
    <property type="entry name" value="Endonuclease Chain A"/>
    <property type="match status" value="1"/>
</dbReference>
<evidence type="ECO:0000256" key="1">
    <source>
        <dbReference type="SAM" id="MobiDB-lite"/>
    </source>
</evidence>
<proteinExistence type="predicted"/>
<dbReference type="PROSITE" id="PS51194">
    <property type="entry name" value="HELICASE_CTER"/>
    <property type="match status" value="1"/>
</dbReference>
<dbReference type="Pfam" id="PF00271">
    <property type="entry name" value="Helicase_C"/>
    <property type="match status" value="1"/>
</dbReference>
<dbReference type="InterPro" id="IPR021835">
    <property type="entry name" value="DUF3427"/>
</dbReference>
<protein>
    <submittedName>
        <fullName evidence="4">Helicase</fullName>
    </submittedName>
</protein>
<dbReference type="InterPro" id="IPR025202">
    <property type="entry name" value="PLD-like_dom"/>
</dbReference>
<dbReference type="GO" id="GO:0016887">
    <property type="term" value="F:ATP hydrolysis activity"/>
    <property type="evidence" value="ECO:0007669"/>
    <property type="project" value="TreeGrafter"/>
</dbReference>
<dbReference type="InterPro" id="IPR052511">
    <property type="entry name" value="ATP-dep_Helicase"/>
</dbReference>
<dbReference type="GO" id="GO:0005524">
    <property type="term" value="F:ATP binding"/>
    <property type="evidence" value="ECO:0007669"/>
    <property type="project" value="InterPro"/>
</dbReference>
<dbReference type="GO" id="GO:0004386">
    <property type="term" value="F:helicase activity"/>
    <property type="evidence" value="ECO:0007669"/>
    <property type="project" value="UniProtKB-KW"/>
</dbReference>
<dbReference type="SUPFAM" id="SSF52540">
    <property type="entry name" value="P-loop containing nucleoside triphosphate hydrolases"/>
    <property type="match status" value="1"/>
</dbReference>
<dbReference type="PANTHER" id="PTHR47962:SF7">
    <property type="entry name" value="MITOCHONDRIAL ATP-DEPENDENT HELICASE IRC3-RELATED"/>
    <property type="match status" value="1"/>
</dbReference>
<dbReference type="Pfam" id="PF04851">
    <property type="entry name" value="ResIII"/>
    <property type="match status" value="1"/>
</dbReference>
<evidence type="ECO:0000313" key="4">
    <source>
        <dbReference type="EMBL" id="OEU90021.1"/>
    </source>
</evidence>
<dbReference type="InterPro" id="IPR014001">
    <property type="entry name" value="Helicase_ATP-bd"/>
</dbReference>
<reference evidence="4 5" key="1">
    <citation type="journal article" date="2016" name="Front. Microbiol.">
        <title>Comparative Genomics Analysis of Streptomyces Species Reveals Their Adaptation to the Marine Environment and Their Diversity at the Genomic Level.</title>
        <authorList>
            <person name="Tian X."/>
            <person name="Zhang Z."/>
            <person name="Yang T."/>
            <person name="Chen M."/>
            <person name="Li J."/>
            <person name="Chen F."/>
            <person name="Yang J."/>
            <person name="Li W."/>
            <person name="Zhang B."/>
            <person name="Zhang Z."/>
            <person name="Wu J."/>
            <person name="Zhang C."/>
            <person name="Long L."/>
            <person name="Xiao J."/>
        </authorList>
    </citation>
    <scope>NUCLEOTIDE SEQUENCE [LARGE SCALE GENOMIC DNA]</scope>
    <source>
        <strain evidence="4 5">SCSIO 10390</strain>
    </source>
</reference>
<dbReference type="SMART" id="SM00490">
    <property type="entry name" value="HELICc"/>
    <property type="match status" value="1"/>
</dbReference>
<dbReference type="InterPro" id="IPR001650">
    <property type="entry name" value="Helicase_C-like"/>
</dbReference>
<dbReference type="CDD" id="cd09203">
    <property type="entry name" value="PLDc_N_DEXD_b1"/>
    <property type="match status" value="1"/>
</dbReference>
<dbReference type="InterPro" id="IPR006935">
    <property type="entry name" value="Helicase/UvrB_N"/>
</dbReference>
<dbReference type="PATRIC" id="fig|933944.5.peg.216"/>
<evidence type="ECO:0000259" key="3">
    <source>
        <dbReference type="PROSITE" id="PS51194"/>
    </source>
</evidence>
<dbReference type="Proteomes" id="UP000176087">
    <property type="component" value="Unassembled WGS sequence"/>
</dbReference>
<accession>A0A1E7JP12</accession>
<evidence type="ECO:0000313" key="5">
    <source>
        <dbReference type="Proteomes" id="UP000176087"/>
    </source>
</evidence>
<feature type="domain" description="Helicase C-terminal" evidence="3">
    <location>
        <begin position="554"/>
        <end position="699"/>
    </location>
</feature>
<keyword evidence="4" id="KW-0347">Helicase</keyword>
<feature type="domain" description="Helicase ATP-binding" evidence="2">
    <location>
        <begin position="336"/>
        <end position="493"/>
    </location>
</feature>
<dbReference type="InterPro" id="IPR027417">
    <property type="entry name" value="P-loop_NTPase"/>
</dbReference>
<keyword evidence="4" id="KW-0378">Hydrolase</keyword>
<name>A0A1E7JP12_9ACTN</name>
<dbReference type="STRING" id="933944.AN215_10435"/>
<dbReference type="PROSITE" id="PS51192">
    <property type="entry name" value="HELICASE_ATP_BIND_1"/>
    <property type="match status" value="1"/>
</dbReference>
<dbReference type="EMBL" id="LJGT01000038">
    <property type="protein sequence ID" value="OEU90021.1"/>
    <property type="molecule type" value="Genomic_DNA"/>
</dbReference>
<dbReference type="SMART" id="SM00487">
    <property type="entry name" value="DEXDc"/>
    <property type="match status" value="1"/>
</dbReference>
<keyword evidence="4" id="KW-0067">ATP-binding</keyword>
<dbReference type="PANTHER" id="PTHR47962">
    <property type="entry name" value="ATP-DEPENDENT HELICASE LHR-RELATED-RELATED"/>
    <property type="match status" value="1"/>
</dbReference>
<dbReference type="RefSeq" id="WP_070012900.1">
    <property type="nucleotide sequence ID" value="NZ_LJGS01000044.1"/>
</dbReference>
<comment type="caution">
    <text evidence="4">The sequence shown here is derived from an EMBL/GenBank/DDBJ whole genome shotgun (WGS) entry which is preliminary data.</text>
</comment>
<dbReference type="CDD" id="cd18799">
    <property type="entry name" value="SF2_C_EcoAI-like"/>
    <property type="match status" value="1"/>
</dbReference>